<dbReference type="Gene3D" id="3.40.720.10">
    <property type="entry name" value="Alkaline Phosphatase, subunit A"/>
    <property type="match status" value="1"/>
</dbReference>
<dbReference type="RefSeq" id="WP_200355435.1">
    <property type="nucleotide sequence ID" value="NZ_JAENIL010000016.1"/>
</dbReference>
<evidence type="ECO:0000256" key="6">
    <source>
        <dbReference type="ARBA" id="ARBA00022837"/>
    </source>
</evidence>
<evidence type="ECO:0000313" key="9">
    <source>
        <dbReference type="Proteomes" id="UP000617628"/>
    </source>
</evidence>
<keyword evidence="5" id="KW-0378">Hydrolase</keyword>
<dbReference type="EMBL" id="JAENIL010000016">
    <property type="protein sequence ID" value="MBK1877219.1"/>
    <property type="molecule type" value="Genomic_DNA"/>
</dbReference>
<proteinExistence type="inferred from homology"/>
<dbReference type="InterPro" id="IPR000917">
    <property type="entry name" value="Sulfatase_N"/>
</dbReference>
<keyword evidence="4" id="KW-0732">Signal</keyword>
<protein>
    <submittedName>
        <fullName evidence="8">Sulfatase</fullName>
    </submittedName>
</protein>
<dbReference type="SUPFAM" id="SSF53649">
    <property type="entry name" value="Alkaline phosphatase-like"/>
    <property type="match status" value="1"/>
</dbReference>
<organism evidence="8 9">
    <name type="scientific">Pelagicoccus mobilis</name>
    <dbReference type="NCBI Taxonomy" id="415221"/>
    <lineage>
        <taxon>Bacteria</taxon>
        <taxon>Pseudomonadati</taxon>
        <taxon>Verrucomicrobiota</taxon>
        <taxon>Opitutia</taxon>
        <taxon>Puniceicoccales</taxon>
        <taxon>Pelagicoccaceae</taxon>
        <taxon>Pelagicoccus</taxon>
    </lineage>
</organism>
<dbReference type="Proteomes" id="UP000617628">
    <property type="component" value="Unassembled WGS sequence"/>
</dbReference>
<keyword evidence="6" id="KW-0106">Calcium</keyword>
<evidence type="ECO:0000313" key="8">
    <source>
        <dbReference type="EMBL" id="MBK1877219.1"/>
    </source>
</evidence>
<accession>A0A934VR65</accession>
<dbReference type="CDD" id="cd16030">
    <property type="entry name" value="iduronate-2-sulfatase"/>
    <property type="match status" value="1"/>
</dbReference>
<evidence type="ECO:0000256" key="1">
    <source>
        <dbReference type="ARBA" id="ARBA00001913"/>
    </source>
</evidence>
<dbReference type="PANTHER" id="PTHR45953">
    <property type="entry name" value="IDURONATE 2-SULFATASE"/>
    <property type="match status" value="1"/>
</dbReference>
<dbReference type="InterPro" id="IPR035874">
    <property type="entry name" value="IDS"/>
</dbReference>
<keyword evidence="3" id="KW-0479">Metal-binding</keyword>
<reference evidence="8" key="1">
    <citation type="submission" date="2021-01" db="EMBL/GenBank/DDBJ databases">
        <title>Modified the classification status of verrucomicrobia.</title>
        <authorList>
            <person name="Feng X."/>
        </authorList>
    </citation>
    <scope>NUCLEOTIDE SEQUENCE</scope>
    <source>
        <strain evidence="8">KCTC 13126</strain>
    </source>
</reference>
<evidence type="ECO:0000256" key="5">
    <source>
        <dbReference type="ARBA" id="ARBA00022801"/>
    </source>
</evidence>
<dbReference type="GO" id="GO:0004423">
    <property type="term" value="F:iduronate-2-sulfatase activity"/>
    <property type="evidence" value="ECO:0007669"/>
    <property type="project" value="InterPro"/>
</dbReference>
<dbReference type="Pfam" id="PF00884">
    <property type="entry name" value="Sulfatase"/>
    <property type="match status" value="1"/>
</dbReference>
<dbReference type="GO" id="GO:0005737">
    <property type="term" value="C:cytoplasm"/>
    <property type="evidence" value="ECO:0007669"/>
    <property type="project" value="TreeGrafter"/>
</dbReference>
<dbReference type="AlphaFoldDB" id="A0A934VR65"/>
<dbReference type="GO" id="GO:0046872">
    <property type="term" value="F:metal ion binding"/>
    <property type="evidence" value="ECO:0007669"/>
    <property type="project" value="UniProtKB-KW"/>
</dbReference>
<evidence type="ECO:0000256" key="3">
    <source>
        <dbReference type="ARBA" id="ARBA00022723"/>
    </source>
</evidence>
<name>A0A934VR65_9BACT</name>
<dbReference type="InterPro" id="IPR017850">
    <property type="entry name" value="Alkaline_phosphatase_core_sf"/>
</dbReference>
<comment type="caution">
    <text evidence="8">The sequence shown here is derived from an EMBL/GenBank/DDBJ whole genome shotgun (WGS) entry which is preliminary data.</text>
</comment>
<evidence type="ECO:0000256" key="2">
    <source>
        <dbReference type="ARBA" id="ARBA00008779"/>
    </source>
</evidence>
<evidence type="ECO:0000259" key="7">
    <source>
        <dbReference type="Pfam" id="PF00884"/>
    </source>
</evidence>
<evidence type="ECO:0000256" key="4">
    <source>
        <dbReference type="ARBA" id="ARBA00022729"/>
    </source>
</evidence>
<dbReference type="InterPro" id="IPR024607">
    <property type="entry name" value="Sulfatase_CS"/>
</dbReference>
<sequence length="520" mass="58696">MKSYFILSFSLVLCLRGFIYAEDSERLNVLFIPIDDLKPLFGCYGDEVIQTPNIDRLSERGTVFLNNSCQQAVCGPSRASIMTGLYPDQTRVWDLVTKMRDINPDVLSLPQYFRQQGYQTTGLGKTYDPRCVDNNTDQDAPSWSVPYESIPVVRSMPHYRDYVSEETIETAKRIEKQLEGQVFHPKYLKARKMVELGGSEVLPSTECLDVPDDAYDDGAVASAAIKTLNLLAEKEQPFFLSVGFYKPHLPFAAPKKYWDLYDPEKIEIAAFSDPPMGSPVIGHKGRGAESGELGQYSDIPRIPDLPEDLQKRLIHGYMASVTYMDAQVGKVLEHLDTLGLTEKTIICLWGDHGFHLGDHSFWTKHTNYEQSVRSPLVFVSPVGYEANQTQSPTEFVDVFPTLCELAGLEIPPHLPGKSLVSLMKDPSSSVRSAALAQYPRGSKKDPVMGYSLRDERFRYTKWLQMDYRAGERAGKVIATELYDYESDPHETKDISRDDAFRSVTAKFEAIFKQRGVAQEK</sequence>
<dbReference type="PROSITE" id="PS00523">
    <property type="entry name" value="SULFATASE_1"/>
    <property type="match status" value="1"/>
</dbReference>
<feature type="domain" description="Sulfatase N-terminal" evidence="7">
    <location>
        <begin position="28"/>
        <end position="407"/>
    </location>
</feature>
<comment type="cofactor">
    <cofactor evidence="1">
        <name>Ca(2+)</name>
        <dbReference type="ChEBI" id="CHEBI:29108"/>
    </cofactor>
</comment>
<comment type="similarity">
    <text evidence="2">Belongs to the sulfatase family.</text>
</comment>
<gene>
    <name evidence="8" type="ORF">JIN87_10085</name>
</gene>
<dbReference type="PANTHER" id="PTHR45953:SF1">
    <property type="entry name" value="IDURONATE 2-SULFATASE"/>
    <property type="match status" value="1"/>
</dbReference>
<keyword evidence="9" id="KW-1185">Reference proteome</keyword>